<name>A0A7H1PYX1_9ACTN</name>
<evidence type="ECO:0008006" key="3">
    <source>
        <dbReference type="Google" id="ProtNLM"/>
    </source>
</evidence>
<gene>
    <name evidence="1" type="ORF">HEP81_02937</name>
</gene>
<proteinExistence type="predicted"/>
<sequence length="208" mass="23067">MFQCCYAVEVLRDRTDTRATLWRIAAGQRGYFTASQARMAGYSYQAQRYHAQHGNWLAVDRAIYRFREFADLPSEGDEQFVRWSLWSRGRAVISHASALAAHDLGVANPSRIHLTVPRAFRQTTDAVILHHADLADGDSEGRAGYRVTTPLRALAESAAVGEDQDVLESAVSEALERGMITRRKLLHAAQLCGPRSELGIERALGALS</sequence>
<evidence type="ECO:0000313" key="1">
    <source>
        <dbReference type="EMBL" id="QNT93251.1"/>
    </source>
</evidence>
<dbReference type="AlphaFoldDB" id="A0A7H1PYX1"/>
<protein>
    <recommendedName>
        <fullName evidence="3">AbiEi antitoxin C-terminal domain-containing protein</fullName>
    </recommendedName>
</protein>
<accession>A0A7H1PYX1</accession>
<evidence type="ECO:0000313" key="2">
    <source>
        <dbReference type="Proteomes" id="UP000516422"/>
    </source>
</evidence>
<dbReference type="KEGG" id="sgf:HEP81_02937"/>
<organism evidence="1 2">
    <name type="scientific">Streptomyces griseofuscus</name>
    <dbReference type="NCBI Taxonomy" id="146922"/>
    <lineage>
        <taxon>Bacteria</taxon>
        <taxon>Bacillati</taxon>
        <taxon>Actinomycetota</taxon>
        <taxon>Actinomycetes</taxon>
        <taxon>Kitasatosporales</taxon>
        <taxon>Streptomycetaceae</taxon>
        <taxon>Streptomyces</taxon>
    </lineage>
</organism>
<reference evidence="1 2" key="1">
    <citation type="submission" date="2020-04" db="EMBL/GenBank/DDBJ databases">
        <title>Characterization and engineering of Streptomyces griseofuscus DSM40191 as a potential heterologous host for expression of BGCs.</title>
        <authorList>
            <person name="Gren T."/>
            <person name="Whitford C.M."/>
            <person name="Mohite O.S."/>
            <person name="Joergensen T.S."/>
            <person name="Nielsen J.B."/>
            <person name="Lee S.Y."/>
            <person name="Weber T."/>
        </authorList>
    </citation>
    <scope>NUCLEOTIDE SEQUENCE [LARGE SCALE GENOMIC DNA]</scope>
    <source>
        <strain evidence="1 2">DSM 40191</strain>
    </source>
</reference>
<dbReference type="EMBL" id="CP051006">
    <property type="protein sequence ID" value="QNT93251.1"/>
    <property type="molecule type" value="Genomic_DNA"/>
</dbReference>
<dbReference type="Proteomes" id="UP000516422">
    <property type="component" value="Chromosome"/>
</dbReference>